<dbReference type="GO" id="GO:0004252">
    <property type="term" value="F:serine-type endopeptidase activity"/>
    <property type="evidence" value="ECO:0007669"/>
    <property type="project" value="UniProtKB-EC"/>
</dbReference>
<evidence type="ECO:0000256" key="3">
    <source>
        <dbReference type="SAM" id="MobiDB-lite"/>
    </source>
</evidence>
<feature type="compositionally biased region" description="Basic and acidic residues" evidence="3">
    <location>
        <begin position="184"/>
        <end position="198"/>
    </location>
</feature>
<feature type="domain" description="Peptidase S8/S53" evidence="5">
    <location>
        <begin position="386"/>
        <end position="666"/>
    </location>
</feature>
<dbReference type="Proteomes" id="UP000041254">
    <property type="component" value="Unassembled WGS sequence"/>
</dbReference>
<feature type="region of interest" description="Disordered" evidence="3">
    <location>
        <begin position="179"/>
        <end position="204"/>
    </location>
</feature>
<feature type="chain" id="PRO_5005189146" description="subtilisin" evidence="4">
    <location>
        <begin position="17"/>
        <end position="685"/>
    </location>
</feature>
<accession>A0A0G4FWD8</accession>
<dbReference type="AlphaFoldDB" id="A0A0G4FWD8"/>
<comment type="catalytic activity">
    <reaction evidence="1">
        <text>Hydrolysis of proteins with broad specificity for peptide bonds, and a preference for a large uncharged residue in P1. Hydrolyzes peptide amides.</text>
        <dbReference type="EC" id="3.4.21.62"/>
    </reaction>
</comment>
<sequence>MRLTLFVVLWFCGSESFEGDSSSIRNDLKRFTKPRIGIDTILVTLHFLAREQRLHGATKGNDVSDPFTDFDSPAQVGVLAGSNFDRWRGLFRSPSKLAEFSRATGTRVTPEGVYVDVTIKQKAGVKTLEATLRALGMRDLVRYERIVSGMLPYDSIGRMLDVEGISIVHAVRTTSRWPMRGHRRDTGDAPRQQRDCSRRVVSQGDRAMGTDVVRRTYNVNGRPLDGRSLKCIGVLSDSHDGGDLKQKCELPRKVEALKNCFFLCAARGTGMMELIYDVVPGLPKFVFHSSARGEASLATGIERLAKETECEVIVDDTSSQSYYEPFFAPGVVEKAIDNVARTSGVSYIAAHGDNADRGFWEPFRSSGLRETVDFTTYEDAIFTYEFHVWSATNSTSLNVTLVENMGGFALDLILQWDQNYKSVGGVGAQTDLDLLVFDKNGELLIAATENNRNNDPIEVISPLFSDTFTDVTIKVGKFIPPLGIDPGPDPGVIALVNPDLGDGTLAQNLSKFAPPSRVVSGFGRVNALGASSVGAAFYNSTPAFGTAPAKVRRSSSRGAFQKSFDAQGRRITPPQARMRPNFIGPDGTKTTDTLLVTRSSANFASDFRGSTAAASHIAGLAGLMLDFDKALRPKEIQQLVMETADDMNDPATAQFDEGFDSKTGAGFVNAERVFQRLSRRPRLGV</sequence>
<evidence type="ECO:0000256" key="4">
    <source>
        <dbReference type="SAM" id="SignalP"/>
    </source>
</evidence>
<dbReference type="Gene3D" id="3.40.50.200">
    <property type="entry name" value="Peptidase S8/S53 domain"/>
    <property type="match status" value="1"/>
</dbReference>
<organism evidence="6 7">
    <name type="scientific">Vitrella brassicaformis (strain CCMP3155)</name>
    <dbReference type="NCBI Taxonomy" id="1169540"/>
    <lineage>
        <taxon>Eukaryota</taxon>
        <taxon>Sar</taxon>
        <taxon>Alveolata</taxon>
        <taxon>Colpodellida</taxon>
        <taxon>Vitrellaceae</taxon>
        <taxon>Vitrella</taxon>
    </lineage>
</organism>
<dbReference type="EMBL" id="CDMY01000514">
    <property type="protein sequence ID" value="CEM19526.1"/>
    <property type="molecule type" value="Genomic_DNA"/>
</dbReference>
<gene>
    <name evidence="6" type="ORF">Vbra_1760</name>
</gene>
<dbReference type="SUPFAM" id="SSF52743">
    <property type="entry name" value="Subtilisin-like"/>
    <property type="match status" value="1"/>
</dbReference>
<dbReference type="InterPro" id="IPR000209">
    <property type="entry name" value="Peptidase_S8/S53_dom"/>
</dbReference>
<evidence type="ECO:0000256" key="2">
    <source>
        <dbReference type="ARBA" id="ARBA00023619"/>
    </source>
</evidence>
<dbReference type="GO" id="GO:0006508">
    <property type="term" value="P:proteolysis"/>
    <property type="evidence" value="ECO:0007669"/>
    <property type="project" value="InterPro"/>
</dbReference>
<proteinExistence type="predicted"/>
<evidence type="ECO:0000313" key="7">
    <source>
        <dbReference type="Proteomes" id="UP000041254"/>
    </source>
</evidence>
<evidence type="ECO:0000259" key="5">
    <source>
        <dbReference type="Pfam" id="PF00082"/>
    </source>
</evidence>
<evidence type="ECO:0000313" key="6">
    <source>
        <dbReference type="EMBL" id="CEM19526.1"/>
    </source>
</evidence>
<keyword evidence="4" id="KW-0732">Signal</keyword>
<dbReference type="PhylomeDB" id="A0A0G4FWD8"/>
<evidence type="ECO:0000256" key="1">
    <source>
        <dbReference type="ARBA" id="ARBA00023529"/>
    </source>
</evidence>
<dbReference type="Pfam" id="PF00082">
    <property type="entry name" value="Peptidase_S8"/>
    <property type="match status" value="1"/>
</dbReference>
<dbReference type="EC" id="3.4.21.62" evidence="2"/>
<dbReference type="InterPro" id="IPR036852">
    <property type="entry name" value="Peptidase_S8/S53_dom_sf"/>
</dbReference>
<dbReference type="InParanoid" id="A0A0G4FWD8"/>
<protein>
    <recommendedName>
        <fullName evidence="2">subtilisin</fullName>
        <ecNumber evidence="2">3.4.21.62</ecNumber>
    </recommendedName>
</protein>
<feature type="signal peptide" evidence="4">
    <location>
        <begin position="1"/>
        <end position="16"/>
    </location>
</feature>
<name>A0A0G4FWD8_VITBC</name>
<dbReference type="OrthoDB" id="47926at2759"/>
<dbReference type="VEuPathDB" id="CryptoDB:Vbra_1760"/>
<reference evidence="6 7" key="1">
    <citation type="submission" date="2014-11" db="EMBL/GenBank/DDBJ databases">
        <authorList>
            <person name="Zhu J."/>
            <person name="Qi W."/>
            <person name="Song R."/>
        </authorList>
    </citation>
    <scope>NUCLEOTIDE SEQUENCE [LARGE SCALE GENOMIC DNA]</scope>
</reference>
<keyword evidence="7" id="KW-1185">Reference proteome</keyword>